<comment type="similarity">
    <text evidence="2 6">Belongs to the GDT1 family.</text>
</comment>
<dbReference type="Proteomes" id="UP000654471">
    <property type="component" value="Unassembled WGS sequence"/>
</dbReference>
<feature type="transmembrane region" description="Helical" evidence="6">
    <location>
        <begin position="197"/>
        <end position="215"/>
    </location>
</feature>
<evidence type="ECO:0000256" key="3">
    <source>
        <dbReference type="ARBA" id="ARBA00022692"/>
    </source>
</evidence>
<evidence type="ECO:0000256" key="4">
    <source>
        <dbReference type="ARBA" id="ARBA00022989"/>
    </source>
</evidence>
<feature type="transmembrane region" description="Helical" evidence="6">
    <location>
        <begin position="133"/>
        <end position="153"/>
    </location>
</feature>
<evidence type="ECO:0000313" key="8">
    <source>
        <dbReference type="Proteomes" id="UP000654471"/>
    </source>
</evidence>
<keyword evidence="3 6" id="KW-0812">Transmembrane</keyword>
<reference evidence="8" key="1">
    <citation type="journal article" date="2019" name="Int. J. Syst. Evol. Microbiol.">
        <title>The Global Catalogue of Microorganisms (GCM) 10K type strain sequencing project: providing services to taxonomists for standard genome sequencing and annotation.</title>
        <authorList>
            <consortium name="The Broad Institute Genomics Platform"/>
            <consortium name="The Broad Institute Genome Sequencing Center for Infectious Disease"/>
            <person name="Wu L."/>
            <person name="Ma J."/>
        </authorList>
    </citation>
    <scope>NUCLEOTIDE SEQUENCE [LARGE SCALE GENOMIC DNA]</scope>
    <source>
        <strain evidence="8">JCM 3399</strain>
    </source>
</reference>
<comment type="subcellular location">
    <subcellularLocation>
        <location evidence="1 6">Membrane</location>
        <topology evidence="1 6">Multi-pass membrane protein</topology>
    </subcellularLocation>
</comment>
<evidence type="ECO:0000256" key="2">
    <source>
        <dbReference type="ARBA" id="ARBA00009190"/>
    </source>
</evidence>
<evidence type="ECO:0000256" key="5">
    <source>
        <dbReference type="ARBA" id="ARBA00023136"/>
    </source>
</evidence>
<feature type="transmembrane region" description="Helical" evidence="6">
    <location>
        <begin position="95"/>
        <end position="113"/>
    </location>
</feature>
<dbReference type="PANTHER" id="PTHR12608">
    <property type="entry name" value="TRANSMEMBRANE PROTEIN HTP-1 RELATED"/>
    <property type="match status" value="1"/>
</dbReference>
<dbReference type="Pfam" id="PF01169">
    <property type="entry name" value="GDT1"/>
    <property type="match status" value="2"/>
</dbReference>
<comment type="caution">
    <text evidence="7">The sequence shown here is derived from an EMBL/GenBank/DDBJ whole genome shotgun (WGS) entry which is preliminary data.</text>
</comment>
<proteinExistence type="inferred from homology"/>
<evidence type="ECO:0000313" key="7">
    <source>
        <dbReference type="EMBL" id="GGU52047.1"/>
    </source>
</evidence>
<evidence type="ECO:0000256" key="1">
    <source>
        <dbReference type="ARBA" id="ARBA00004141"/>
    </source>
</evidence>
<name>A0ABQ2UWT6_9ACTN</name>
<keyword evidence="4 6" id="KW-1133">Transmembrane helix</keyword>
<gene>
    <name evidence="7" type="ORF">GCM10010211_15550</name>
</gene>
<dbReference type="InterPro" id="IPR001727">
    <property type="entry name" value="GDT1-like"/>
</dbReference>
<dbReference type="PANTHER" id="PTHR12608:SF1">
    <property type="entry name" value="TRANSMEMBRANE PROTEIN 165"/>
    <property type="match status" value="1"/>
</dbReference>
<accession>A0ABQ2UWT6</accession>
<protein>
    <recommendedName>
        <fullName evidence="6">GDT1 family protein</fullName>
    </recommendedName>
</protein>
<keyword evidence="5 6" id="KW-0472">Membrane</keyword>
<keyword evidence="8" id="KW-1185">Reference proteome</keyword>
<feature type="transmembrane region" description="Helical" evidence="6">
    <location>
        <begin position="65"/>
        <end position="89"/>
    </location>
</feature>
<feature type="transmembrane region" description="Helical" evidence="6">
    <location>
        <begin position="165"/>
        <end position="185"/>
    </location>
</feature>
<organism evidence="7 8">
    <name type="scientific">Streptomyces albospinus</name>
    <dbReference type="NCBI Taxonomy" id="285515"/>
    <lineage>
        <taxon>Bacteria</taxon>
        <taxon>Bacillati</taxon>
        <taxon>Actinomycetota</taxon>
        <taxon>Actinomycetes</taxon>
        <taxon>Kitasatosporales</taxon>
        <taxon>Streptomycetaceae</taxon>
        <taxon>Streptomyces</taxon>
    </lineage>
</organism>
<sequence>MFDAAVPKRPHFPGPFGAARPIEVIHPVFSLTVAAIVFGVIFLAELPDKTALASLMLGTRYRASYVFVGVAAAFLVHVVLAIAAGSVLTLLPHRLVQAVVGVLFLAGAAVLLFRKGDDEEDVVKPADQSFWKVSGAGFMMILVAEFGDLTQIMTANLAARYNDPVSVGIGAVLGLWAVAGLGILGGRTLMKRVPLRLITKIAAAVMAVLAGFSLYEAAVG</sequence>
<feature type="transmembrane region" description="Helical" evidence="6">
    <location>
        <begin position="24"/>
        <end position="44"/>
    </location>
</feature>
<dbReference type="EMBL" id="BMRP01000004">
    <property type="protein sequence ID" value="GGU52047.1"/>
    <property type="molecule type" value="Genomic_DNA"/>
</dbReference>
<evidence type="ECO:0000256" key="6">
    <source>
        <dbReference type="RuleBase" id="RU365102"/>
    </source>
</evidence>